<proteinExistence type="predicted"/>
<dbReference type="OrthoDB" id="351018at2"/>
<reference evidence="1" key="1">
    <citation type="submission" date="2013-04" db="EMBL/GenBank/DDBJ databases">
        <title>Comparative Genomics of Relapsing Fever Spirochetes.</title>
        <authorList>
            <person name="Schwan T.G."/>
            <person name="Raffel S.J."/>
            <person name="Porcella S.F."/>
            <person name="Martens C.A."/>
            <person name="Bruno D.P."/>
            <person name="Ricklefs S.M."/>
            <person name="Barbian K.B."/>
        </authorList>
    </citation>
    <scope>NUCLEOTIDE SEQUENCE</scope>
    <source>
        <strain evidence="1">Co53</strain>
        <plasmid evidence="1">unnamed</plasmid>
    </source>
</reference>
<gene>
    <name evidence="1" type="ORF">BCO_0024800</name>
</gene>
<dbReference type="Proteomes" id="UP000019330">
    <property type="component" value="Plasmid unnamed"/>
</dbReference>
<evidence type="ECO:0000313" key="1">
    <source>
        <dbReference type="EMBL" id="AHH11142.1"/>
    </source>
</evidence>
<dbReference type="HOGENOM" id="CLU_1114148_0_0_12"/>
<keyword evidence="2" id="KW-1185">Reference proteome</keyword>
<geneLocation type="plasmid" evidence="1 2">
    <name>unnamed</name>
</geneLocation>
<organism evidence="1">
    <name type="scientific">Borrelia coriaceae ATCC 43381</name>
    <dbReference type="NCBI Taxonomy" id="1408429"/>
    <lineage>
        <taxon>Bacteria</taxon>
        <taxon>Pseudomonadati</taxon>
        <taxon>Spirochaetota</taxon>
        <taxon>Spirochaetia</taxon>
        <taxon>Spirochaetales</taxon>
        <taxon>Borreliaceae</taxon>
        <taxon>Borrelia</taxon>
    </lineage>
</organism>
<keyword evidence="1" id="KW-0614">Plasmid</keyword>
<protein>
    <submittedName>
        <fullName evidence="1">Uncharacterized protein</fullName>
    </submittedName>
</protein>
<sequence length="243" mass="27354">MRIFNLVMGVMSCNLDGVARSDSVKKVFDSNDRNNSFLQQSLNISAKDRAFYALKTKVMSYREELQDAYDSFDLSELLLNIPFKKISPDFIASDKQDKVYAGLGYDVEVIKQLGRVLSKLDLNGPHFINIDAGVAKSLLVILNNMTDCIRTVVNFYLNDEKLSQIRANKDEVRINEINTNLEEFINISKHCMSTVKSQLMVLDSKITRESVLSGLKEIIDYEGDFGSSVSLMGVIAVTIWSLV</sequence>
<dbReference type="EMBL" id="CP005746">
    <property type="protein sequence ID" value="AHH11142.1"/>
    <property type="molecule type" value="Genomic_DNA"/>
</dbReference>
<name>W5SW73_9SPIR</name>
<evidence type="ECO:0000313" key="2">
    <source>
        <dbReference type="Proteomes" id="UP000019330"/>
    </source>
</evidence>
<dbReference type="RefSeq" id="WP_025408490.1">
    <property type="nucleotide sequence ID" value="NZ_CP005746.1"/>
</dbReference>
<dbReference type="AlphaFoldDB" id="W5SW73"/>
<accession>W5SW73</accession>